<reference evidence="4" key="1">
    <citation type="submission" date="2022-07" db="EMBL/GenBank/DDBJ databases">
        <authorList>
            <person name="Macas J."/>
            <person name="Novak P."/>
            <person name="Neumann P."/>
        </authorList>
    </citation>
    <scope>NUCLEOTIDE SEQUENCE</scope>
</reference>
<dbReference type="SUPFAM" id="SSF50630">
    <property type="entry name" value="Acid proteases"/>
    <property type="match status" value="1"/>
</dbReference>
<name>A0A9P1DY44_CUSEU</name>
<dbReference type="EMBL" id="CAMAPE010000004">
    <property type="protein sequence ID" value="CAH9058198.1"/>
    <property type="molecule type" value="Genomic_DNA"/>
</dbReference>
<protein>
    <recommendedName>
        <fullName evidence="3">Peptidase A2 domain-containing protein</fullName>
    </recommendedName>
</protein>
<comment type="caution">
    <text evidence="4">The sequence shown here is derived from an EMBL/GenBank/DDBJ whole genome shotgun (WGS) entry which is preliminary data.</text>
</comment>
<organism evidence="4 5">
    <name type="scientific">Cuscuta europaea</name>
    <name type="common">European dodder</name>
    <dbReference type="NCBI Taxonomy" id="41803"/>
    <lineage>
        <taxon>Eukaryota</taxon>
        <taxon>Viridiplantae</taxon>
        <taxon>Streptophyta</taxon>
        <taxon>Embryophyta</taxon>
        <taxon>Tracheophyta</taxon>
        <taxon>Spermatophyta</taxon>
        <taxon>Magnoliopsida</taxon>
        <taxon>eudicotyledons</taxon>
        <taxon>Gunneridae</taxon>
        <taxon>Pentapetalae</taxon>
        <taxon>asterids</taxon>
        <taxon>lamiids</taxon>
        <taxon>Solanales</taxon>
        <taxon>Convolvulaceae</taxon>
        <taxon>Cuscuteae</taxon>
        <taxon>Cuscuta</taxon>
        <taxon>Cuscuta subgen. Cuscuta</taxon>
    </lineage>
</organism>
<gene>
    <name evidence="4" type="ORF">CEURO_LOCUS1214</name>
</gene>
<keyword evidence="1" id="KW-0378">Hydrolase</keyword>
<feature type="domain" description="Peptidase A2" evidence="3">
    <location>
        <begin position="277"/>
        <end position="362"/>
    </location>
</feature>
<evidence type="ECO:0000259" key="3">
    <source>
        <dbReference type="PROSITE" id="PS50175"/>
    </source>
</evidence>
<evidence type="ECO:0000313" key="5">
    <source>
        <dbReference type="Proteomes" id="UP001152484"/>
    </source>
</evidence>
<sequence>MTDDTAITLFTNALRTRELYKELKKNPGTVYAEVLDRAHKHAALEEEIMIRDKVIAPAAPIRMADRLGPRPTAALPPKQGRFTPLVLSIATIYQHERDNIPIPTDSGQFMGVDDNAFSKYHNRKGHATNACRALQTAIEDLIRRGQLGKYVNKDPNAMGTLKPARKPNSWCRDAQRDAQPQNDVYVPPRDEPEGSGGPGKKPRMEVKVIFGGGETGDSNAERKRFERSLYVGSVSTPPQKKGKTDPITFGPADLPNSPSPHRDELVVSMCIDNALIRRVLVDTGSSVNVLYLQSFEKMGLQRSQLTHLRTPLASFAGNCIEAEGTIQLMVEIGDETHKASLRMTFVVVDIKCAHNAILGRPGLEDLEAIASVRHSCIKFPTDTRVGVARTDPTTARTCYREALKQMNTRGMRVNTIEVETHRTEFEAHPEPATLLEQIDLNFPPNRKVAIGVDLEADIQDDVQIQSTPYMKNEK</sequence>
<dbReference type="GO" id="GO:0004190">
    <property type="term" value="F:aspartic-type endopeptidase activity"/>
    <property type="evidence" value="ECO:0007669"/>
    <property type="project" value="InterPro"/>
</dbReference>
<dbReference type="OrthoDB" id="2919534at2759"/>
<accession>A0A9P1DY44</accession>
<dbReference type="InterPro" id="IPR021109">
    <property type="entry name" value="Peptidase_aspartic_dom_sf"/>
</dbReference>
<dbReference type="AlphaFoldDB" id="A0A9P1DY44"/>
<keyword evidence="5" id="KW-1185">Reference proteome</keyword>
<proteinExistence type="predicted"/>
<dbReference type="Gene3D" id="2.40.70.10">
    <property type="entry name" value="Acid Proteases"/>
    <property type="match status" value="1"/>
</dbReference>
<dbReference type="PANTHER" id="PTHR33240">
    <property type="entry name" value="OS08G0508500 PROTEIN"/>
    <property type="match status" value="1"/>
</dbReference>
<evidence type="ECO:0000256" key="2">
    <source>
        <dbReference type="SAM" id="MobiDB-lite"/>
    </source>
</evidence>
<evidence type="ECO:0000313" key="4">
    <source>
        <dbReference type="EMBL" id="CAH9058198.1"/>
    </source>
</evidence>
<feature type="region of interest" description="Disordered" evidence="2">
    <location>
        <begin position="150"/>
        <end position="204"/>
    </location>
</feature>
<dbReference type="PROSITE" id="PS50175">
    <property type="entry name" value="ASP_PROT_RETROV"/>
    <property type="match status" value="1"/>
</dbReference>
<dbReference type="Proteomes" id="UP001152484">
    <property type="component" value="Unassembled WGS sequence"/>
</dbReference>
<dbReference type="GO" id="GO:0006508">
    <property type="term" value="P:proteolysis"/>
    <property type="evidence" value="ECO:0007669"/>
    <property type="project" value="InterPro"/>
</dbReference>
<dbReference type="InterPro" id="IPR001995">
    <property type="entry name" value="Peptidase_A2_cat"/>
</dbReference>
<dbReference type="CDD" id="cd00303">
    <property type="entry name" value="retropepsin_like"/>
    <property type="match status" value="1"/>
</dbReference>
<evidence type="ECO:0000256" key="1">
    <source>
        <dbReference type="ARBA" id="ARBA00022801"/>
    </source>
</evidence>
<dbReference type="PANTHER" id="PTHR33240:SF15">
    <property type="entry name" value="GAG-PRO-LIKE PROTEIN"/>
    <property type="match status" value="1"/>
</dbReference>